<keyword evidence="2 5" id="KW-0812">Transmembrane</keyword>
<dbReference type="Gene3D" id="1.10.3730.20">
    <property type="match status" value="1"/>
</dbReference>
<comment type="caution">
    <text evidence="7">The sequence shown here is derived from an EMBL/GenBank/DDBJ whole genome shotgun (WGS) entry which is preliminary data.</text>
</comment>
<keyword evidence="4 5" id="KW-0472">Membrane</keyword>
<keyword evidence="3 5" id="KW-1133">Transmembrane helix</keyword>
<evidence type="ECO:0000313" key="7">
    <source>
        <dbReference type="EMBL" id="PWV62449.1"/>
    </source>
</evidence>
<dbReference type="PANTHER" id="PTHR32322">
    <property type="entry name" value="INNER MEMBRANE TRANSPORTER"/>
    <property type="match status" value="1"/>
</dbReference>
<evidence type="ECO:0000256" key="2">
    <source>
        <dbReference type="ARBA" id="ARBA00022692"/>
    </source>
</evidence>
<feature type="transmembrane region" description="Helical" evidence="5">
    <location>
        <begin position="30"/>
        <end position="46"/>
    </location>
</feature>
<feature type="transmembrane region" description="Helical" evidence="5">
    <location>
        <begin position="84"/>
        <end position="105"/>
    </location>
</feature>
<feature type="transmembrane region" description="Helical" evidence="5">
    <location>
        <begin position="199"/>
        <end position="221"/>
    </location>
</feature>
<name>A0A317N143_9GAMM</name>
<dbReference type="InterPro" id="IPR000620">
    <property type="entry name" value="EamA_dom"/>
</dbReference>
<reference evidence="7 8" key="1">
    <citation type="submission" date="2018-05" db="EMBL/GenBank/DDBJ databases">
        <title>Genomic Encyclopedia of Type Strains, Phase IV (KMG-IV): sequencing the most valuable type-strain genomes for metagenomic binning, comparative biology and taxonomic classification.</title>
        <authorList>
            <person name="Goeker M."/>
        </authorList>
    </citation>
    <scope>NUCLEOTIDE SEQUENCE [LARGE SCALE GENOMIC DNA]</scope>
    <source>
        <strain evidence="7 8">DSM 23606</strain>
    </source>
</reference>
<feature type="transmembrane region" description="Helical" evidence="5">
    <location>
        <begin position="168"/>
        <end position="187"/>
    </location>
</feature>
<dbReference type="SUPFAM" id="SSF103481">
    <property type="entry name" value="Multidrug resistance efflux transporter EmrE"/>
    <property type="match status" value="2"/>
</dbReference>
<proteinExistence type="predicted"/>
<evidence type="ECO:0000256" key="3">
    <source>
        <dbReference type="ARBA" id="ARBA00022989"/>
    </source>
</evidence>
<feature type="transmembrane region" description="Helical" evidence="5">
    <location>
        <begin position="58"/>
        <end position="78"/>
    </location>
</feature>
<feature type="transmembrane region" description="Helical" evidence="5">
    <location>
        <begin position="136"/>
        <end position="156"/>
    </location>
</feature>
<evidence type="ECO:0000259" key="6">
    <source>
        <dbReference type="Pfam" id="PF00892"/>
    </source>
</evidence>
<dbReference type="AlphaFoldDB" id="A0A317N143"/>
<organism evidence="7 8">
    <name type="scientific">Plasticicumulans acidivorans</name>
    <dbReference type="NCBI Taxonomy" id="886464"/>
    <lineage>
        <taxon>Bacteria</taxon>
        <taxon>Pseudomonadati</taxon>
        <taxon>Pseudomonadota</taxon>
        <taxon>Gammaproteobacteria</taxon>
        <taxon>Candidatus Competibacteraceae</taxon>
        <taxon>Plasticicumulans</taxon>
    </lineage>
</organism>
<comment type="subcellular location">
    <subcellularLocation>
        <location evidence="1">Membrane</location>
        <topology evidence="1">Multi-pass membrane protein</topology>
    </subcellularLocation>
</comment>
<dbReference type="EMBL" id="QGTJ01000004">
    <property type="protein sequence ID" value="PWV62449.1"/>
    <property type="molecule type" value="Genomic_DNA"/>
</dbReference>
<dbReference type="InterPro" id="IPR037185">
    <property type="entry name" value="EmrE-like"/>
</dbReference>
<gene>
    <name evidence="7" type="ORF">C7443_104245</name>
</gene>
<dbReference type="PANTHER" id="PTHR32322:SF9">
    <property type="entry name" value="AMINO-ACID METABOLITE EFFLUX PUMP-RELATED"/>
    <property type="match status" value="1"/>
</dbReference>
<evidence type="ECO:0000256" key="4">
    <source>
        <dbReference type="ARBA" id="ARBA00023136"/>
    </source>
</evidence>
<dbReference type="InterPro" id="IPR050638">
    <property type="entry name" value="AA-Vitamin_Transporters"/>
</dbReference>
<feature type="transmembrane region" description="Helical" evidence="5">
    <location>
        <begin position="112"/>
        <end position="130"/>
    </location>
</feature>
<feature type="domain" description="EamA" evidence="6">
    <location>
        <begin position="1"/>
        <end position="129"/>
    </location>
</feature>
<feature type="domain" description="EamA" evidence="6">
    <location>
        <begin position="139"/>
        <end position="270"/>
    </location>
</feature>
<evidence type="ECO:0000256" key="1">
    <source>
        <dbReference type="ARBA" id="ARBA00004141"/>
    </source>
</evidence>
<sequence length="283" mass="28777">MLGSAAGFGLMPLFARVAYADGLSPSALMALRFLAASVCLGVLVRLRGESLPRGRTLAALLLMGGGLYTLIAQCYFSALTQASAALVALVLYTYPVLVMGANVLLFGEPPTWRKCAVAGLAMLGLAITVGSDLSGAWGGIGLALGSAFGYAVYILVGDRAAGDCQPLAGSFVVIAASALSCTLLALADGWRMPQSLHGWSAVLALALVSTVLAIVAFLAGLRRIGSTSTAMASTVEPVVAVLGAAVFLGEPLTVARVCGGFFILWAVILLARTPVQSTQGVVA</sequence>
<dbReference type="Pfam" id="PF00892">
    <property type="entry name" value="EamA"/>
    <property type="match status" value="2"/>
</dbReference>
<evidence type="ECO:0000256" key="5">
    <source>
        <dbReference type="SAM" id="Phobius"/>
    </source>
</evidence>
<accession>A0A317N143</accession>
<protein>
    <submittedName>
        <fullName evidence="7">EamA domain-containing membrane protein RarD</fullName>
    </submittedName>
</protein>
<dbReference type="Proteomes" id="UP000246569">
    <property type="component" value="Unassembled WGS sequence"/>
</dbReference>
<dbReference type="GO" id="GO:0016020">
    <property type="term" value="C:membrane"/>
    <property type="evidence" value="ECO:0007669"/>
    <property type="project" value="UniProtKB-SubCell"/>
</dbReference>
<evidence type="ECO:0000313" key="8">
    <source>
        <dbReference type="Proteomes" id="UP000246569"/>
    </source>
</evidence>
<feature type="transmembrane region" description="Helical" evidence="5">
    <location>
        <begin position="228"/>
        <end position="248"/>
    </location>
</feature>
<feature type="transmembrane region" description="Helical" evidence="5">
    <location>
        <begin position="254"/>
        <end position="271"/>
    </location>
</feature>
<keyword evidence="8" id="KW-1185">Reference proteome</keyword>